<keyword evidence="3" id="KW-1185">Reference proteome</keyword>
<feature type="region of interest" description="Disordered" evidence="1">
    <location>
        <begin position="1"/>
        <end position="22"/>
    </location>
</feature>
<feature type="compositionally biased region" description="Basic and acidic residues" evidence="1">
    <location>
        <begin position="133"/>
        <end position="142"/>
    </location>
</feature>
<protein>
    <submittedName>
        <fullName evidence="2">Uncharacterized protein</fullName>
    </submittedName>
</protein>
<feature type="compositionally biased region" description="Polar residues" evidence="1">
    <location>
        <begin position="69"/>
        <end position="81"/>
    </location>
</feature>
<proteinExistence type="predicted"/>
<gene>
    <name evidence="2" type="ORF">GSLYS_00006604001</name>
</gene>
<feature type="region of interest" description="Disordered" evidence="1">
    <location>
        <begin position="49"/>
        <end position="142"/>
    </location>
</feature>
<evidence type="ECO:0000313" key="2">
    <source>
        <dbReference type="EMBL" id="CAL1532586.1"/>
    </source>
</evidence>
<sequence length="142" mass="16162">MSVDTSLVDTPGVSVYFDGKPIQDEQEAELLREDERHARELQRAIATELEEFEDDFYSESDEDSGEESQNTTSQLSRNVSHSEAEVSPVFAKLPRHPQTSPLSRARWKSHSIPEGLHENYNQLAPFHHQNGGKRLEEMQNGL</sequence>
<dbReference type="EMBL" id="CAXITT010000119">
    <property type="protein sequence ID" value="CAL1532586.1"/>
    <property type="molecule type" value="Genomic_DNA"/>
</dbReference>
<accession>A0AAV2HJ72</accession>
<dbReference type="AlphaFoldDB" id="A0AAV2HJ72"/>
<name>A0AAV2HJ72_LYMST</name>
<reference evidence="2 3" key="1">
    <citation type="submission" date="2024-04" db="EMBL/GenBank/DDBJ databases">
        <authorList>
            <consortium name="Genoscope - CEA"/>
            <person name="William W."/>
        </authorList>
    </citation>
    <scope>NUCLEOTIDE SEQUENCE [LARGE SCALE GENOMIC DNA]</scope>
</reference>
<feature type="compositionally biased region" description="Acidic residues" evidence="1">
    <location>
        <begin position="49"/>
        <end position="66"/>
    </location>
</feature>
<evidence type="ECO:0000313" key="3">
    <source>
        <dbReference type="Proteomes" id="UP001497497"/>
    </source>
</evidence>
<comment type="caution">
    <text evidence="2">The sequence shown here is derived from an EMBL/GenBank/DDBJ whole genome shotgun (WGS) entry which is preliminary data.</text>
</comment>
<feature type="non-terminal residue" evidence="2">
    <location>
        <position position="142"/>
    </location>
</feature>
<dbReference type="Proteomes" id="UP001497497">
    <property type="component" value="Unassembled WGS sequence"/>
</dbReference>
<evidence type="ECO:0000256" key="1">
    <source>
        <dbReference type="SAM" id="MobiDB-lite"/>
    </source>
</evidence>
<organism evidence="2 3">
    <name type="scientific">Lymnaea stagnalis</name>
    <name type="common">Great pond snail</name>
    <name type="synonym">Helix stagnalis</name>
    <dbReference type="NCBI Taxonomy" id="6523"/>
    <lineage>
        <taxon>Eukaryota</taxon>
        <taxon>Metazoa</taxon>
        <taxon>Spiralia</taxon>
        <taxon>Lophotrochozoa</taxon>
        <taxon>Mollusca</taxon>
        <taxon>Gastropoda</taxon>
        <taxon>Heterobranchia</taxon>
        <taxon>Euthyneura</taxon>
        <taxon>Panpulmonata</taxon>
        <taxon>Hygrophila</taxon>
        <taxon>Lymnaeoidea</taxon>
        <taxon>Lymnaeidae</taxon>
        <taxon>Lymnaea</taxon>
    </lineage>
</organism>